<accession>A0A392VU29</accession>
<evidence type="ECO:0000313" key="3">
    <source>
        <dbReference type="Proteomes" id="UP000265520"/>
    </source>
</evidence>
<name>A0A392VU29_9FABA</name>
<keyword evidence="3" id="KW-1185">Reference proteome</keyword>
<protein>
    <submittedName>
        <fullName evidence="2">Uncharacterized protein</fullName>
    </submittedName>
</protein>
<feature type="compositionally biased region" description="Polar residues" evidence="1">
    <location>
        <begin position="10"/>
        <end position="20"/>
    </location>
</feature>
<comment type="caution">
    <text evidence="2">The sequence shown here is derived from an EMBL/GenBank/DDBJ whole genome shotgun (WGS) entry which is preliminary data.</text>
</comment>
<feature type="region of interest" description="Disordered" evidence="1">
    <location>
        <begin position="1"/>
        <end position="20"/>
    </location>
</feature>
<evidence type="ECO:0000256" key="1">
    <source>
        <dbReference type="SAM" id="MobiDB-lite"/>
    </source>
</evidence>
<dbReference type="Proteomes" id="UP000265520">
    <property type="component" value="Unassembled WGS sequence"/>
</dbReference>
<dbReference type="AlphaFoldDB" id="A0A392VU29"/>
<sequence length="20" mass="2174">MGQSMDDKSSTQGQTLVMET</sequence>
<evidence type="ECO:0000313" key="2">
    <source>
        <dbReference type="EMBL" id="MCI91437.1"/>
    </source>
</evidence>
<dbReference type="EMBL" id="LXQA011271984">
    <property type="protein sequence ID" value="MCI91437.1"/>
    <property type="molecule type" value="Genomic_DNA"/>
</dbReference>
<feature type="non-terminal residue" evidence="2">
    <location>
        <position position="20"/>
    </location>
</feature>
<proteinExistence type="predicted"/>
<organism evidence="2 3">
    <name type="scientific">Trifolium medium</name>
    <dbReference type="NCBI Taxonomy" id="97028"/>
    <lineage>
        <taxon>Eukaryota</taxon>
        <taxon>Viridiplantae</taxon>
        <taxon>Streptophyta</taxon>
        <taxon>Embryophyta</taxon>
        <taxon>Tracheophyta</taxon>
        <taxon>Spermatophyta</taxon>
        <taxon>Magnoliopsida</taxon>
        <taxon>eudicotyledons</taxon>
        <taxon>Gunneridae</taxon>
        <taxon>Pentapetalae</taxon>
        <taxon>rosids</taxon>
        <taxon>fabids</taxon>
        <taxon>Fabales</taxon>
        <taxon>Fabaceae</taxon>
        <taxon>Papilionoideae</taxon>
        <taxon>50 kb inversion clade</taxon>
        <taxon>NPAAA clade</taxon>
        <taxon>Hologalegina</taxon>
        <taxon>IRL clade</taxon>
        <taxon>Trifolieae</taxon>
        <taxon>Trifolium</taxon>
    </lineage>
</organism>
<reference evidence="2 3" key="1">
    <citation type="journal article" date="2018" name="Front. Plant Sci.">
        <title>Red Clover (Trifolium pratense) and Zigzag Clover (T. medium) - A Picture of Genomic Similarities and Differences.</title>
        <authorList>
            <person name="Dluhosova J."/>
            <person name="Istvanek J."/>
            <person name="Nedelnik J."/>
            <person name="Repkova J."/>
        </authorList>
    </citation>
    <scope>NUCLEOTIDE SEQUENCE [LARGE SCALE GENOMIC DNA]</scope>
    <source>
        <strain evidence="3">cv. 10/8</strain>
        <tissue evidence="2">Leaf</tissue>
    </source>
</reference>